<evidence type="ECO:0000259" key="1">
    <source>
        <dbReference type="Pfam" id="PF01243"/>
    </source>
</evidence>
<reference evidence="2 3" key="1">
    <citation type="submission" date="2019-03" db="EMBL/GenBank/DDBJ databases">
        <authorList>
            <person name="Li J."/>
        </authorList>
    </citation>
    <scope>NUCLEOTIDE SEQUENCE [LARGE SCALE GENOMIC DNA]</scope>
    <source>
        <strain evidence="2 3">3058</strain>
    </source>
</reference>
<dbReference type="EMBL" id="SRPG01000072">
    <property type="protein sequence ID" value="TGN61754.1"/>
    <property type="molecule type" value="Genomic_DNA"/>
</dbReference>
<dbReference type="InterPro" id="IPR012349">
    <property type="entry name" value="Split_barrel_FMN-bd"/>
</dbReference>
<dbReference type="PANTHER" id="PTHR42815">
    <property type="entry name" value="FAD-BINDING, PUTATIVE (AFU_ORTHOLOGUE AFUA_6G07600)-RELATED"/>
    <property type="match status" value="1"/>
</dbReference>
<dbReference type="Proteomes" id="UP000297972">
    <property type="component" value="Unassembled WGS sequence"/>
</dbReference>
<comment type="caution">
    <text evidence="2">The sequence shown here is derived from an EMBL/GenBank/DDBJ whole genome shotgun (WGS) entry which is preliminary data.</text>
</comment>
<dbReference type="Pfam" id="PF01243">
    <property type="entry name" value="PNPOx_N"/>
    <property type="match status" value="1"/>
</dbReference>
<evidence type="ECO:0000313" key="2">
    <source>
        <dbReference type="EMBL" id="TGN61754.1"/>
    </source>
</evidence>
<organism evidence="2 3">
    <name type="scientific">Paracoccus liaowanqingii</name>
    <dbReference type="NCBI Taxonomy" id="2560053"/>
    <lineage>
        <taxon>Bacteria</taxon>
        <taxon>Pseudomonadati</taxon>
        <taxon>Pseudomonadota</taxon>
        <taxon>Alphaproteobacteria</taxon>
        <taxon>Rhodobacterales</taxon>
        <taxon>Paracoccaceae</taxon>
        <taxon>Paracoccus</taxon>
    </lineage>
</organism>
<dbReference type="Gene3D" id="2.30.110.10">
    <property type="entry name" value="Electron Transport, Fmn-binding Protein, Chain A"/>
    <property type="match status" value="1"/>
</dbReference>
<name>A0A4Z1CB57_9RHOB</name>
<accession>A0A4Z1CB57</accession>
<proteinExistence type="predicted"/>
<gene>
    <name evidence="2" type="ORF">E4L95_09315</name>
</gene>
<dbReference type="SUPFAM" id="SSF50475">
    <property type="entry name" value="FMN-binding split barrel"/>
    <property type="match status" value="1"/>
</dbReference>
<dbReference type="InterPro" id="IPR011576">
    <property type="entry name" value="Pyridox_Oxase_N"/>
</dbReference>
<dbReference type="OrthoDB" id="9790331at2"/>
<evidence type="ECO:0000313" key="3">
    <source>
        <dbReference type="Proteomes" id="UP000297972"/>
    </source>
</evidence>
<dbReference type="PANTHER" id="PTHR42815:SF2">
    <property type="entry name" value="FAD-BINDING, PUTATIVE (AFU_ORTHOLOGUE AFUA_6G07600)-RELATED"/>
    <property type="match status" value="1"/>
</dbReference>
<feature type="domain" description="Pyridoxamine 5'-phosphate oxidase N-terminal" evidence="1">
    <location>
        <begin position="44"/>
        <end position="137"/>
    </location>
</feature>
<protein>
    <submittedName>
        <fullName evidence="2">Pyridoxamine 5-phosphate oxidase</fullName>
    </submittedName>
</protein>
<dbReference type="AlphaFoldDB" id="A0A4Z1CB57"/>
<dbReference type="RefSeq" id="WP_135817386.1">
    <property type="nucleotide sequence ID" value="NZ_SRPG01000072.1"/>
</dbReference>
<keyword evidence="3" id="KW-1185">Reference proteome</keyword>
<sequence length="206" mass="23575">MAFGFLDVAVTPAVHKVQEELGVAHIWENFNGDRKFDRFTENEAIFISGRDSFYIATSSETGWPYVQHRGGSKGFLKVLNDQTLAFADYRGNKQYISVGNLSVNSKVCLFLMDYHHRTRLKIYAYAQAVSLDANLELAKIVLEGINGKPERIIRLDLKAFDWNCPQHIVPRFTQGEIEKTLRPMHICLERLAAENAELRISIDQRK</sequence>